<evidence type="ECO:0000313" key="1">
    <source>
        <dbReference type="EMBL" id="MBD8047862.1"/>
    </source>
</evidence>
<keyword evidence="2" id="KW-1185">Reference proteome</keyword>
<dbReference type="Proteomes" id="UP000627166">
    <property type="component" value="Unassembled WGS sequence"/>
</dbReference>
<dbReference type="RefSeq" id="WP_191740819.1">
    <property type="nucleotide sequence ID" value="NZ_JACSQB010000099.1"/>
</dbReference>
<gene>
    <name evidence="1" type="ORF">H9637_12550</name>
</gene>
<reference evidence="1 2" key="1">
    <citation type="submission" date="2020-08" db="EMBL/GenBank/DDBJ databases">
        <title>A Genomic Blueprint of the Chicken Gut Microbiome.</title>
        <authorList>
            <person name="Gilroy R."/>
            <person name="Ravi A."/>
            <person name="Getino M."/>
            <person name="Pursley I."/>
            <person name="Horton D.L."/>
            <person name="Alikhan N.-F."/>
            <person name="Baker D."/>
            <person name="Gharbi K."/>
            <person name="Hall N."/>
            <person name="Watson M."/>
            <person name="Adriaenssens E.M."/>
            <person name="Foster-Nyarko E."/>
            <person name="Jarju S."/>
            <person name="Secka A."/>
            <person name="Antonio M."/>
            <person name="Oren A."/>
            <person name="Chaudhuri R."/>
            <person name="La Ragione R.M."/>
            <person name="Hildebrand F."/>
            <person name="Pallen M.J."/>
        </authorList>
    </citation>
    <scope>NUCLEOTIDE SEQUENCE [LARGE SCALE GENOMIC DNA]</scope>
    <source>
        <strain evidence="1 2">N37</strain>
    </source>
</reference>
<comment type="caution">
    <text evidence="1">The sequence shown here is derived from an EMBL/GenBank/DDBJ whole genome shotgun (WGS) entry which is preliminary data.</text>
</comment>
<accession>A0ABR8YUP2</accession>
<dbReference type="EMBL" id="JACSQB010000099">
    <property type="protein sequence ID" value="MBD8047862.1"/>
    <property type="molecule type" value="Genomic_DNA"/>
</dbReference>
<organism evidence="1 2">
    <name type="scientific">Clostridium faecium</name>
    <dbReference type="NCBI Taxonomy" id="2762223"/>
    <lineage>
        <taxon>Bacteria</taxon>
        <taxon>Bacillati</taxon>
        <taxon>Bacillota</taxon>
        <taxon>Clostridia</taxon>
        <taxon>Eubacteriales</taxon>
        <taxon>Clostridiaceae</taxon>
        <taxon>Clostridium</taxon>
    </lineage>
</organism>
<protein>
    <submittedName>
        <fullName evidence="1">Uncharacterized protein</fullName>
    </submittedName>
</protein>
<sequence>MKKRNKPISICVTFLIIILLIGSTVYKNSSVHISSDVYLSNEEETERSFGYLGSGIDTENNKSFDFNEFTGKWSLMEFTSDKDNEIIINDDTKINKGEFYIVVLDSDYNIITKKDEFKEKKDISFITPKKGKYIIRIVGKNASGKLNIKIQENNKIEFSNNDFFNE</sequence>
<name>A0ABR8YUP2_9CLOT</name>
<proteinExistence type="predicted"/>
<evidence type="ECO:0000313" key="2">
    <source>
        <dbReference type="Proteomes" id="UP000627166"/>
    </source>
</evidence>